<accession>A0A437CCK8</accession>
<feature type="region of interest" description="Disordered" evidence="1">
    <location>
        <begin position="655"/>
        <end position="678"/>
    </location>
</feature>
<evidence type="ECO:0000313" key="3">
    <source>
        <dbReference type="EMBL" id="RVE60500.1"/>
    </source>
</evidence>
<sequence>MSVMLSSSSLLSRLFVSVLIHAAAMSFIMTSQAAGADGFTPLSAHDALERSAARRLNHPKSFHHFLSTGLLSPKNGIQAGSRSETGAEGPHADKLSTFKHQPPLVQYAQSSSYGSYSQNVRDNGQQQVGTTQTRTSGMMPASSIFTGRSLLGGQSFERPKEEGQTRRTHTRNPHSSYFVVKRVSLLNKTLSFPQTRKYKPSKDGGLTSDPSNVNEALSFQPLLFPPPTNEIRSAPPSPTRVRYKGYKDTNDLPMGEAAAFFNPRTPLPTNPLEVRRHPSKEKTFSGPSFFKTVDPMSSRRMQGHKKIILYPSKASTLKDGEGGWNKLEKPRGEFTEYKPGPKRIRGFANPLRQPAKEPSSPKRRTSQVFSLPAIKTRPFLMQKYSFGSGSPSPTTPSKPEQVDGSSFTPGGLNVSNLTTDPTSGPISTESSNWTPKSDISLDRNPNQAKLRLYKGKFGLEGFGTQPLEGDKALVKSPDVTAPHGSGLKLKSLDFWQPDVIKIIGRYNQTSPSRERQNGNHFKSPSEMKGSVATDDGKDERTLRKLKIPFSQIASSAHLRSEERLRAAATSPAGADSGKKPVEKPLRTRTSSTARGRLVRLRPNNKTNGSIFVNVSRNAPIYRLPKTLGKVRAVTYNDIPGSASFSSVRATGVIVPSPNNTRFSNQTEHGEAKAENKTEDSQVVAETKLDDEVNSIQMPEMFLRSDGSKGFNVSEVLSAVERHQDARENLLELDYLQTSTGNIFFKSLKPPSLGKQ</sequence>
<feature type="region of interest" description="Disordered" evidence="1">
    <location>
        <begin position="73"/>
        <end position="141"/>
    </location>
</feature>
<feature type="compositionally biased region" description="Low complexity" evidence="1">
    <location>
        <begin position="106"/>
        <end position="137"/>
    </location>
</feature>
<feature type="compositionally biased region" description="Polar residues" evidence="1">
    <location>
        <begin position="403"/>
        <end position="442"/>
    </location>
</feature>
<feature type="compositionally biased region" description="Polar residues" evidence="1">
    <location>
        <begin position="656"/>
        <end position="666"/>
    </location>
</feature>
<feature type="compositionally biased region" description="Basic and acidic residues" evidence="1">
    <location>
        <begin position="273"/>
        <end position="283"/>
    </location>
</feature>
<protein>
    <submittedName>
        <fullName evidence="3">Uncharacterized protein</fullName>
    </submittedName>
</protein>
<feature type="compositionally biased region" description="Low complexity" evidence="1">
    <location>
        <begin position="387"/>
        <end position="399"/>
    </location>
</feature>
<feature type="region of interest" description="Disordered" evidence="1">
    <location>
        <begin position="558"/>
        <end position="594"/>
    </location>
</feature>
<proteinExistence type="predicted"/>
<dbReference type="EMBL" id="CM012454">
    <property type="protein sequence ID" value="RVE60500.1"/>
    <property type="molecule type" value="Genomic_DNA"/>
</dbReference>
<keyword evidence="4" id="KW-1185">Reference proteome</keyword>
<feature type="region of interest" description="Disordered" evidence="1">
    <location>
        <begin position="260"/>
        <end position="297"/>
    </location>
</feature>
<organism evidence="3 4">
    <name type="scientific">Oryzias javanicus</name>
    <name type="common">Javanese ricefish</name>
    <name type="synonym">Aplocheilus javanicus</name>
    <dbReference type="NCBI Taxonomy" id="123683"/>
    <lineage>
        <taxon>Eukaryota</taxon>
        <taxon>Metazoa</taxon>
        <taxon>Chordata</taxon>
        <taxon>Craniata</taxon>
        <taxon>Vertebrata</taxon>
        <taxon>Euteleostomi</taxon>
        <taxon>Actinopterygii</taxon>
        <taxon>Neopterygii</taxon>
        <taxon>Teleostei</taxon>
        <taxon>Neoteleostei</taxon>
        <taxon>Acanthomorphata</taxon>
        <taxon>Ovalentaria</taxon>
        <taxon>Atherinomorphae</taxon>
        <taxon>Beloniformes</taxon>
        <taxon>Adrianichthyidae</taxon>
        <taxon>Oryziinae</taxon>
        <taxon>Oryzias</taxon>
    </lineage>
</organism>
<dbReference type="OrthoDB" id="8963456at2759"/>
<feature type="chain" id="PRO_5019182060" evidence="2">
    <location>
        <begin position="36"/>
        <end position="755"/>
    </location>
</feature>
<feature type="region of interest" description="Disordered" evidence="1">
    <location>
        <begin position="508"/>
        <end position="539"/>
    </location>
</feature>
<reference evidence="3 4" key="1">
    <citation type="submission" date="2018-11" db="EMBL/GenBank/DDBJ databases">
        <authorList>
            <person name="Lopez-Roques C."/>
            <person name="Donnadieu C."/>
            <person name="Bouchez O."/>
            <person name="Klopp C."/>
            <person name="Cabau C."/>
            <person name="Zahm M."/>
        </authorList>
    </citation>
    <scope>NUCLEOTIDE SEQUENCE [LARGE SCALE GENOMIC DNA]</scope>
    <source>
        <strain evidence="3">RS831</strain>
        <tissue evidence="3">Whole body</tissue>
    </source>
</reference>
<evidence type="ECO:0000313" key="4">
    <source>
        <dbReference type="Proteomes" id="UP000283210"/>
    </source>
</evidence>
<name>A0A437CCK8_ORYJA</name>
<feature type="signal peptide" evidence="2">
    <location>
        <begin position="1"/>
        <end position="35"/>
    </location>
</feature>
<evidence type="ECO:0000256" key="1">
    <source>
        <dbReference type="SAM" id="MobiDB-lite"/>
    </source>
</evidence>
<feature type="region of interest" description="Disordered" evidence="1">
    <location>
        <begin position="321"/>
        <end position="442"/>
    </location>
</feature>
<feature type="region of interest" description="Disordered" evidence="1">
    <location>
        <begin position="220"/>
        <end position="246"/>
    </location>
</feature>
<keyword evidence="2" id="KW-0732">Signal</keyword>
<evidence type="ECO:0000256" key="2">
    <source>
        <dbReference type="SAM" id="SignalP"/>
    </source>
</evidence>
<dbReference type="AlphaFoldDB" id="A0A437CCK8"/>
<feature type="compositionally biased region" description="Basic and acidic residues" evidence="1">
    <location>
        <begin position="667"/>
        <end position="678"/>
    </location>
</feature>
<dbReference type="Proteomes" id="UP000283210">
    <property type="component" value="Chromosome 18"/>
</dbReference>
<feature type="compositionally biased region" description="Basic and acidic residues" evidence="1">
    <location>
        <begin position="576"/>
        <end position="585"/>
    </location>
</feature>
<feature type="compositionally biased region" description="Basic and acidic residues" evidence="1">
    <location>
        <begin position="321"/>
        <end position="336"/>
    </location>
</feature>
<gene>
    <name evidence="3" type="ORF">OJAV_G00181650</name>
</gene>
<reference evidence="3 4" key="2">
    <citation type="submission" date="2019-01" db="EMBL/GenBank/DDBJ databases">
        <title>A chromosome length genome reference of the Java medaka (oryzias javanicus).</title>
        <authorList>
            <person name="Herpin A."/>
            <person name="Takehana Y."/>
            <person name="Naruse K."/>
            <person name="Ansai S."/>
            <person name="Kawaguchi M."/>
        </authorList>
    </citation>
    <scope>NUCLEOTIDE SEQUENCE [LARGE SCALE GENOMIC DNA]</scope>
    <source>
        <strain evidence="3">RS831</strain>
        <tissue evidence="3">Whole body</tissue>
    </source>
</reference>